<sequence>MNDVYIRSHEIQTSLEKTIDIAKSMIQSMEIKLSEAQQYIVMLEDKLRVCGQNTMLTEHLEIKLTPSDDASKEHRKIVKERLFKSEYDQLSDSERLNRMLVRIESRLSNIDEFQAKLHKAESAISRVEEKLEKKMKALEYRPVAIIQKSDMAQNASPSDVPKTAITQANSDNDVFVDQWKDKMENKINHVYSLQASDVSTGIFRGLRATTQDRVAFRVSGILKYDGHYSGERIMFTSVDYNEGSGYDMTSGTFTCPTTGTYFFTATIGSISSVGISATLKMDGVAKMSLYAGYHLQGDKMSTAVTIAHCRAGQSVCLEVGSGDHLGGFESMSGFLLWPDITSS</sequence>
<feature type="coiled-coil region" evidence="3">
    <location>
        <begin position="110"/>
        <end position="137"/>
    </location>
</feature>
<protein>
    <recommendedName>
        <fullName evidence="4">C1q domain-containing protein</fullName>
    </recommendedName>
</protein>
<evidence type="ECO:0000259" key="4">
    <source>
        <dbReference type="PROSITE" id="PS50871"/>
    </source>
</evidence>
<evidence type="ECO:0000256" key="3">
    <source>
        <dbReference type="SAM" id="Coils"/>
    </source>
</evidence>
<dbReference type="PANTHER" id="PTHR15427:SF33">
    <property type="entry name" value="COLLAGEN IV NC1 DOMAIN-CONTAINING PROTEIN"/>
    <property type="match status" value="1"/>
</dbReference>
<comment type="caution">
    <text evidence="5">The sequence shown here is derived from an EMBL/GenBank/DDBJ whole genome shotgun (WGS) entry which is preliminary data.</text>
</comment>
<keyword evidence="2" id="KW-0964">Secreted</keyword>
<evidence type="ECO:0000313" key="5">
    <source>
        <dbReference type="EMBL" id="KAL3837102.1"/>
    </source>
</evidence>
<gene>
    <name evidence="5" type="ORF">ACJMK2_022483</name>
</gene>
<dbReference type="InterPro" id="IPR050392">
    <property type="entry name" value="Collagen/C1q_domain"/>
</dbReference>
<feature type="domain" description="C1q" evidence="4">
    <location>
        <begin position="209"/>
        <end position="343"/>
    </location>
</feature>
<organism evidence="5 6">
    <name type="scientific">Sinanodonta woodiana</name>
    <name type="common">Chinese pond mussel</name>
    <name type="synonym">Anodonta woodiana</name>
    <dbReference type="NCBI Taxonomy" id="1069815"/>
    <lineage>
        <taxon>Eukaryota</taxon>
        <taxon>Metazoa</taxon>
        <taxon>Spiralia</taxon>
        <taxon>Lophotrochozoa</taxon>
        <taxon>Mollusca</taxon>
        <taxon>Bivalvia</taxon>
        <taxon>Autobranchia</taxon>
        <taxon>Heteroconchia</taxon>
        <taxon>Palaeoheterodonta</taxon>
        <taxon>Unionida</taxon>
        <taxon>Unionoidea</taxon>
        <taxon>Unionidae</taxon>
        <taxon>Unioninae</taxon>
        <taxon>Sinanodonta</taxon>
    </lineage>
</organism>
<dbReference type="InterPro" id="IPR001073">
    <property type="entry name" value="C1q_dom"/>
</dbReference>
<dbReference type="SMART" id="SM00110">
    <property type="entry name" value="C1Q"/>
    <property type="match status" value="1"/>
</dbReference>
<dbReference type="SUPFAM" id="SSF49842">
    <property type="entry name" value="TNF-like"/>
    <property type="match status" value="1"/>
</dbReference>
<evidence type="ECO:0000256" key="2">
    <source>
        <dbReference type="ARBA" id="ARBA00022525"/>
    </source>
</evidence>
<dbReference type="Proteomes" id="UP001634394">
    <property type="component" value="Unassembled WGS sequence"/>
</dbReference>
<reference evidence="5 6" key="1">
    <citation type="submission" date="2024-11" db="EMBL/GenBank/DDBJ databases">
        <title>Chromosome-level genome assembly of the freshwater bivalve Anodonta woodiana.</title>
        <authorList>
            <person name="Chen X."/>
        </authorList>
    </citation>
    <scope>NUCLEOTIDE SEQUENCE [LARGE SCALE GENOMIC DNA]</scope>
    <source>
        <strain evidence="5">MN2024</strain>
        <tissue evidence="5">Gills</tissue>
    </source>
</reference>
<evidence type="ECO:0000313" key="6">
    <source>
        <dbReference type="Proteomes" id="UP001634394"/>
    </source>
</evidence>
<name>A0ABD3TK11_SINWO</name>
<accession>A0ABD3TK11</accession>
<dbReference type="InterPro" id="IPR008983">
    <property type="entry name" value="Tumour_necrosis_fac-like_dom"/>
</dbReference>
<proteinExistence type="predicted"/>
<dbReference type="PROSITE" id="PS50871">
    <property type="entry name" value="C1Q"/>
    <property type="match status" value="1"/>
</dbReference>
<dbReference type="Pfam" id="PF00386">
    <property type="entry name" value="C1q"/>
    <property type="match status" value="1"/>
</dbReference>
<evidence type="ECO:0000256" key="1">
    <source>
        <dbReference type="ARBA" id="ARBA00004613"/>
    </source>
</evidence>
<dbReference type="GO" id="GO:0005581">
    <property type="term" value="C:collagen trimer"/>
    <property type="evidence" value="ECO:0007669"/>
    <property type="project" value="UniProtKB-KW"/>
</dbReference>
<dbReference type="AlphaFoldDB" id="A0ABD3TK11"/>
<dbReference type="PANTHER" id="PTHR15427">
    <property type="entry name" value="EMILIN ELASTIN MICROFIBRIL INTERFACE-LOCATED PROTEIN ELASTIN MICROFIBRIL INTERFACER"/>
    <property type="match status" value="1"/>
</dbReference>
<keyword evidence="3" id="KW-0175">Coiled coil</keyword>
<keyword evidence="6" id="KW-1185">Reference proteome</keyword>
<dbReference type="EMBL" id="JBJQND010000018">
    <property type="protein sequence ID" value="KAL3837102.1"/>
    <property type="molecule type" value="Genomic_DNA"/>
</dbReference>
<dbReference type="Gene3D" id="2.60.120.40">
    <property type="match status" value="1"/>
</dbReference>
<dbReference type="PRINTS" id="PR00007">
    <property type="entry name" value="COMPLEMNTC1Q"/>
</dbReference>
<comment type="subcellular location">
    <subcellularLocation>
        <location evidence="1">Secreted</location>
    </subcellularLocation>
</comment>